<evidence type="ECO:0000313" key="6">
    <source>
        <dbReference type="Proteomes" id="UP000325785"/>
    </source>
</evidence>
<dbReference type="PANTHER" id="PTHR30006:SF2">
    <property type="entry name" value="ABC TRANSPORTER SUBSTRATE-BINDING PROTEIN"/>
    <property type="match status" value="1"/>
</dbReference>
<dbReference type="EMBL" id="LAXI01000002">
    <property type="protein sequence ID" value="KRS18970.1"/>
    <property type="molecule type" value="Genomic_DNA"/>
</dbReference>
<organism evidence="3 5">
    <name type="scientific">Roseovarius indicus</name>
    <dbReference type="NCBI Taxonomy" id="540747"/>
    <lineage>
        <taxon>Bacteria</taxon>
        <taxon>Pseudomonadati</taxon>
        <taxon>Pseudomonadota</taxon>
        <taxon>Alphaproteobacteria</taxon>
        <taxon>Rhodobacterales</taxon>
        <taxon>Roseobacteraceae</taxon>
        <taxon>Roseovarius</taxon>
    </lineage>
</organism>
<feature type="chain" id="PRO_5010437575" evidence="2">
    <location>
        <begin position="24"/>
        <end position="351"/>
    </location>
</feature>
<dbReference type="KEGG" id="rid:RIdsm_01892"/>
<evidence type="ECO:0000313" key="4">
    <source>
        <dbReference type="EMBL" id="QEW26098.1"/>
    </source>
</evidence>
<dbReference type="SUPFAM" id="SSF53850">
    <property type="entry name" value="Periplasmic binding protein-like II"/>
    <property type="match status" value="1"/>
</dbReference>
<dbReference type="GO" id="GO:0030288">
    <property type="term" value="C:outer membrane-bounded periplasmic space"/>
    <property type="evidence" value="ECO:0007669"/>
    <property type="project" value="TreeGrafter"/>
</dbReference>
<reference evidence="4 6" key="2">
    <citation type="submission" date="2018-08" db="EMBL/GenBank/DDBJ databases">
        <title>Genetic Globetrotter - A new plasmid hitch-hiking vast phylogenetic and geographic distances.</title>
        <authorList>
            <person name="Vollmers J."/>
            <person name="Petersen J."/>
        </authorList>
    </citation>
    <scope>NUCLEOTIDE SEQUENCE [LARGE SCALE GENOMIC DNA]</scope>
    <source>
        <strain evidence="4 6">DSM 26383</strain>
    </source>
</reference>
<feature type="signal peptide" evidence="2">
    <location>
        <begin position="1"/>
        <end position="23"/>
    </location>
</feature>
<keyword evidence="1 2" id="KW-0732">Signal</keyword>
<dbReference type="PROSITE" id="PS51318">
    <property type="entry name" value="TAT"/>
    <property type="match status" value="1"/>
</dbReference>
<protein>
    <submittedName>
        <fullName evidence="4">Spermidine/putrescine-binding periplasmic protein</fullName>
    </submittedName>
</protein>
<evidence type="ECO:0000313" key="5">
    <source>
        <dbReference type="Proteomes" id="UP000051401"/>
    </source>
</evidence>
<dbReference type="EMBL" id="CP031598">
    <property type="protein sequence ID" value="QEW26098.1"/>
    <property type="molecule type" value="Genomic_DNA"/>
</dbReference>
<dbReference type="InterPro" id="IPR006311">
    <property type="entry name" value="TAT_signal"/>
</dbReference>
<evidence type="ECO:0000313" key="3">
    <source>
        <dbReference type="EMBL" id="KRS18970.1"/>
    </source>
</evidence>
<keyword evidence="5" id="KW-1185">Reference proteome</keyword>
<dbReference type="AlphaFoldDB" id="A0A0T5PD58"/>
<dbReference type="Proteomes" id="UP000325785">
    <property type="component" value="Chromosome"/>
</dbReference>
<dbReference type="GO" id="GO:0030975">
    <property type="term" value="F:thiamine binding"/>
    <property type="evidence" value="ECO:0007669"/>
    <property type="project" value="TreeGrafter"/>
</dbReference>
<reference evidence="3 5" key="1">
    <citation type="submission" date="2015-04" db="EMBL/GenBank/DDBJ databases">
        <title>The draft genome sequence of Roseovarius indicus B108T.</title>
        <authorList>
            <person name="Li G."/>
            <person name="Lai Q."/>
            <person name="Shao Z."/>
            <person name="Yan P."/>
        </authorList>
    </citation>
    <scope>NUCLEOTIDE SEQUENCE [LARGE SCALE GENOMIC DNA]</scope>
    <source>
        <strain evidence="3 5">B108</strain>
    </source>
</reference>
<dbReference type="RefSeq" id="WP_057813766.1">
    <property type="nucleotide sequence ID" value="NZ_CP031598.1"/>
</dbReference>
<proteinExistence type="predicted"/>
<dbReference type="GO" id="GO:0030976">
    <property type="term" value="F:thiamine pyrophosphate binding"/>
    <property type="evidence" value="ECO:0007669"/>
    <property type="project" value="TreeGrafter"/>
</dbReference>
<gene>
    <name evidence="4" type="primary">potD_8</name>
    <name evidence="4" type="ORF">RIdsm_01892</name>
    <name evidence="3" type="ORF">XM52_04660</name>
</gene>
<name>A0A0T5PD58_9RHOB</name>
<dbReference type="InterPro" id="IPR006059">
    <property type="entry name" value="SBP"/>
</dbReference>
<evidence type="ECO:0000256" key="2">
    <source>
        <dbReference type="SAM" id="SignalP"/>
    </source>
</evidence>
<dbReference type="Proteomes" id="UP000051401">
    <property type="component" value="Unassembled WGS sequence"/>
</dbReference>
<dbReference type="STRING" id="540747.SAMN04488031_103305"/>
<dbReference type="Pfam" id="PF13416">
    <property type="entry name" value="SBP_bac_8"/>
    <property type="match status" value="1"/>
</dbReference>
<dbReference type="PANTHER" id="PTHR30006">
    <property type="entry name" value="THIAMINE-BINDING PERIPLASMIC PROTEIN-RELATED"/>
    <property type="match status" value="1"/>
</dbReference>
<dbReference type="OrthoDB" id="7817969at2"/>
<dbReference type="GO" id="GO:0015888">
    <property type="term" value="P:thiamine transport"/>
    <property type="evidence" value="ECO:0007669"/>
    <property type="project" value="TreeGrafter"/>
</dbReference>
<sequence length="351" mass="39029">MKRDDRFQLSRRAFVAGSGAAMAAATLPGRASALSGDLVVSNWGGSWNDYMYDSFERSAFADNGVDLVKDLAPVSERKTRLLAERRLPRSSVDVTWLSDSDAFEMNDQNVLEEIDYSQLSNADTIIPQLQSPYYVPAIYGGVVVLYNPNTVSTPPTSFADLWNPEYKGRVGLYDQIYFNYIYAAALVAGGDMSNVEPAFDKLMEMKEEIQPRLYPSHDALAAGFENGEIDISANYSARAQLWNANGLPIEMAYPDEGAIAIAFGVGVPKKASNREAAYAYLDAMLSPDGMANIARKTYYSVATTDASLSQEEKEKLEFTDAQKEKLHFVDYDYAAENDNAWLDWWNKEFKG</sequence>
<dbReference type="PATRIC" id="fig|540747.5.peg.2506"/>
<accession>A0A0T5PD58</accession>
<dbReference type="Gene3D" id="3.40.190.10">
    <property type="entry name" value="Periplasmic binding protein-like II"/>
    <property type="match status" value="2"/>
</dbReference>
<evidence type="ECO:0000256" key="1">
    <source>
        <dbReference type="ARBA" id="ARBA00022729"/>
    </source>
</evidence>